<evidence type="ECO:0000313" key="2">
    <source>
        <dbReference type="EMBL" id="AKH46957.1"/>
    </source>
</evidence>
<protein>
    <submittedName>
        <fullName evidence="2">Uncharacterized protein</fullName>
    </submittedName>
</protein>
<reference evidence="2" key="1">
    <citation type="journal article" date="2015" name="Front. Microbiol.">
        <title>Combining genomic sequencing methods to explore viral diversity and reveal potential virus-host interactions.</title>
        <authorList>
            <person name="Chow C.E."/>
            <person name="Winget D.M."/>
            <person name="White R.A.III."/>
            <person name="Hallam S.J."/>
            <person name="Suttle C.A."/>
        </authorList>
    </citation>
    <scope>NUCLEOTIDE SEQUENCE</scope>
    <source>
        <strain evidence="2">Anoxic2_4</strain>
    </source>
</reference>
<accession>A0A0F7L635</accession>
<reference evidence="2" key="2">
    <citation type="submission" date="2015-03" db="EMBL/GenBank/DDBJ databases">
        <authorList>
            <person name="Chow C.-E.T."/>
            <person name="Winget D.M."/>
            <person name="White R.A.III."/>
            <person name="Hallam S.J."/>
            <person name="Suttle C.A."/>
        </authorList>
    </citation>
    <scope>NUCLEOTIDE SEQUENCE</scope>
    <source>
        <strain evidence="2">Anoxic2_4</strain>
    </source>
</reference>
<evidence type="ECO:0000256" key="1">
    <source>
        <dbReference type="SAM" id="MobiDB-lite"/>
    </source>
</evidence>
<proteinExistence type="predicted"/>
<feature type="region of interest" description="Disordered" evidence="1">
    <location>
        <begin position="83"/>
        <end position="110"/>
    </location>
</feature>
<organism evidence="2">
    <name type="scientific">uncultured marine virus</name>
    <dbReference type="NCBI Taxonomy" id="186617"/>
    <lineage>
        <taxon>Viruses</taxon>
        <taxon>environmental samples</taxon>
    </lineage>
</organism>
<sequence length="110" mass="11941">MLIILNMTFSRFYFTDLTSISNADPAVVTLVGHELQIGDRIRFETTGALPSPLAVKTDYYVVYNGIGTGVFQIADSDGGEPIATTDAGSGTHSFIKMNRASVKPRPEDNR</sequence>
<dbReference type="EMBL" id="KR029588">
    <property type="protein sequence ID" value="AKH46957.1"/>
    <property type="molecule type" value="Genomic_DNA"/>
</dbReference>
<name>A0A0F7L635_9VIRU</name>